<sequence length="71" mass="7684">MPVFDARNLTEQCNGEALLAMILHATPKAREEARERGRMRLERATMLAETAPVVPGATLAALRPTEVAPAT</sequence>
<organism evidence="1 2">
    <name type="scientific">Methylorubrum aminovorans</name>
    <dbReference type="NCBI Taxonomy" id="269069"/>
    <lineage>
        <taxon>Bacteria</taxon>
        <taxon>Pseudomonadati</taxon>
        <taxon>Pseudomonadota</taxon>
        <taxon>Alphaproteobacteria</taxon>
        <taxon>Hyphomicrobiales</taxon>
        <taxon>Methylobacteriaceae</taxon>
        <taxon>Methylorubrum</taxon>
    </lineage>
</organism>
<reference evidence="1" key="1">
    <citation type="journal article" date="2021" name="Front. Microbiol.">
        <title>Comprehensive Comparative Genomics and Phenotyping of Methylobacterium Species.</title>
        <authorList>
            <person name="Alessa O."/>
            <person name="Ogura Y."/>
            <person name="Fujitani Y."/>
            <person name="Takami H."/>
            <person name="Hayashi T."/>
            <person name="Sahin N."/>
            <person name="Tani A."/>
        </authorList>
    </citation>
    <scope>NUCLEOTIDE SEQUENCE</scope>
    <source>
        <strain evidence="1">NBRC 15686</strain>
    </source>
</reference>
<evidence type="ECO:0000313" key="2">
    <source>
        <dbReference type="Proteomes" id="UP001055039"/>
    </source>
</evidence>
<dbReference type="RefSeq" id="WP_133088808.1">
    <property type="nucleotide sequence ID" value="NZ_BAAADH010000026.1"/>
</dbReference>
<dbReference type="Proteomes" id="UP001055039">
    <property type="component" value="Unassembled WGS sequence"/>
</dbReference>
<gene>
    <name evidence="1" type="ORF">LNAOJCKE_3385</name>
</gene>
<reference evidence="1" key="2">
    <citation type="submission" date="2021-08" db="EMBL/GenBank/DDBJ databases">
        <authorList>
            <person name="Tani A."/>
            <person name="Ola A."/>
            <person name="Ogura Y."/>
            <person name="Katsura K."/>
            <person name="Hayashi T."/>
        </authorList>
    </citation>
    <scope>NUCLEOTIDE SEQUENCE</scope>
    <source>
        <strain evidence="1">NBRC 15686</strain>
    </source>
</reference>
<protein>
    <submittedName>
        <fullName evidence="1">Uncharacterized protein</fullName>
    </submittedName>
</protein>
<proteinExistence type="predicted"/>
<evidence type="ECO:0000313" key="1">
    <source>
        <dbReference type="EMBL" id="GJE66170.1"/>
    </source>
</evidence>
<accession>A0ABQ4UK60</accession>
<name>A0ABQ4UK60_9HYPH</name>
<keyword evidence="2" id="KW-1185">Reference proteome</keyword>
<comment type="caution">
    <text evidence="1">The sequence shown here is derived from an EMBL/GenBank/DDBJ whole genome shotgun (WGS) entry which is preliminary data.</text>
</comment>
<dbReference type="EMBL" id="BPRC01000012">
    <property type="protein sequence ID" value="GJE66170.1"/>
    <property type="molecule type" value="Genomic_DNA"/>
</dbReference>